<reference evidence="1" key="1">
    <citation type="submission" date="2018-06" db="EMBL/GenBank/DDBJ databases">
        <authorList>
            <person name="Zhirakovskaya E."/>
        </authorList>
    </citation>
    <scope>NUCLEOTIDE SEQUENCE</scope>
</reference>
<protein>
    <submittedName>
        <fullName evidence="1">Uncharacterized protein</fullName>
    </submittedName>
</protein>
<sequence length="309" mass="33647">MFKIIFILISSFFIFLTKTYAVPVVTGEPVVVQHLGKIEWPRDGAKTTPSLTQLVSNDINDLHGELSCELIISTPGNYHMALKDAMYGRRDLGHIGLLRQQGVQAQFKVSICWSTSPPIAVDQINAETLQFKNIRMIGRPALAMAPGGVMNQLIANGQVDGATSMPFLKNQGNVILIRADKAASINNICDLGGRTRVVTPHPDLEPGSFGNFSATLFNVADQNAFGCDASTLFDSIFTQDLANFDLSVFDNPYDINGVMSVFGRGTAPQGSGAKWVASSRIMHRDVPYALCNDEADAAVLFYHQATYLK</sequence>
<accession>A0A3B0WWI9</accession>
<name>A0A3B0WWI9_9ZZZZ</name>
<feature type="non-terminal residue" evidence="1">
    <location>
        <position position="309"/>
    </location>
</feature>
<gene>
    <name evidence="1" type="ORF">MNBD_GAMMA08-3136</name>
</gene>
<dbReference type="EMBL" id="UOFH01000143">
    <property type="protein sequence ID" value="VAW60398.1"/>
    <property type="molecule type" value="Genomic_DNA"/>
</dbReference>
<proteinExistence type="predicted"/>
<organism evidence="1">
    <name type="scientific">hydrothermal vent metagenome</name>
    <dbReference type="NCBI Taxonomy" id="652676"/>
    <lineage>
        <taxon>unclassified sequences</taxon>
        <taxon>metagenomes</taxon>
        <taxon>ecological metagenomes</taxon>
    </lineage>
</organism>
<evidence type="ECO:0000313" key="1">
    <source>
        <dbReference type="EMBL" id="VAW60398.1"/>
    </source>
</evidence>
<dbReference type="AlphaFoldDB" id="A0A3B0WWI9"/>